<organism evidence="1 2">
    <name type="scientific">Smallanthus sonchifolius</name>
    <dbReference type="NCBI Taxonomy" id="185202"/>
    <lineage>
        <taxon>Eukaryota</taxon>
        <taxon>Viridiplantae</taxon>
        <taxon>Streptophyta</taxon>
        <taxon>Embryophyta</taxon>
        <taxon>Tracheophyta</taxon>
        <taxon>Spermatophyta</taxon>
        <taxon>Magnoliopsida</taxon>
        <taxon>eudicotyledons</taxon>
        <taxon>Gunneridae</taxon>
        <taxon>Pentapetalae</taxon>
        <taxon>asterids</taxon>
        <taxon>campanulids</taxon>
        <taxon>Asterales</taxon>
        <taxon>Asteraceae</taxon>
        <taxon>Asteroideae</taxon>
        <taxon>Heliantheae alliance</taxon>
        <taxon>Millerieae</taxon>
        <taxon>Smallanthus</taxon>
    </lineage>
</organism>
<accession>A0ACB9JL68</accession>
<proteinExistence type="predicted"/>
<evidence type="ECO:0000313" key="2">
    <source>
        <dbReference type="Proteomes" id="UP001056120"/>
    </source>
</evidence>
<reference evidence="1 2" key="2">
    <citation type="journal article" date="2022" name="Mol. Ecol. Resour.">
        <title>The genomes of chicory, endive, great burdock and yacon provide insights into Asteraceae paleo-polyploidization history and plant inulin production.</title>
        <authorList>
            <person name="Fan W."/>
            <person name="Wang S."/>
            <person name="Wang H."/>
            <person name="Wang A."/>
            <person name="Jiang F."/>
            <person name="Liu H."/>
            <person name="Zhao H."/>
            <person name="Xu D."/>
            <person name="Zhang Y."/>
        </authorList>
    </citation>
    <scope>NUCLEOTIDE SEQUENCE [LARGE SCALE GENOMIC DNA]</scope>
    <source>
        <strain evidence="2">cv. Yunnan</strain>
        <tissue evidence="1">Leaves</tissue>
    </source>
</reference>
<name>A0ACB9JL68_9ASTR</name>
<keyword evidence="2" id="KW-1185">Reference proteome</keyword>
<dbReference type="Proteomes" id="UP001056120">
    <property type="component" value="Linkage Group LG03"/>
</dbReference>
<comment type="caution">
    <text evidence="1">The sequence shown here is derived from an EMBL/GenBank/DDBJ whole genome shotgun (WGS) entry which is preliminary data.</text>
</comment>
<dbReference type="EMBL" id="CM042020">
    <property type="protein sequence ID" value="KAI3820896.1"/>
    <property type="molecule type" value="Genomic_DNA"/>
</dbReference>
<gene>
    <name evidence="1" type="ORF">L1987_08447</name>
</gene>
<evidence type="ECO:0000313" key="1">
    <source>
        <dbReference type="EMBL" id="KAI3820896.1"/>
    </source>
</evidence>
<protein>
    <submittedName>
        <fullName evidence="1">Uncharacterized protein</fullName>
    </submittedName>
</protein>
<sequence length="76" mass="8967">MEQGFHLNYSTEVFQLLKINESSRPRLLCCPLSPICFRTVFFRMTVQTALYSKLDEEMTADPNVFCYLPRGWTIRL</sequence>
<reference evidence="2" key="1">
    <citation type="journal article" date="2022" name="Mol. Ecol. Resour.">
        <title>The genomes of chicory, endive, great burdock and yacon provide insights into Asteraceae palaeo-polyploidization history and plant inulin production.</title>
        <authorList>
            <person name="Fan W."/>
            <person name="Wang S."/>
            <person name="Wang H."/>
            <person name="Wang A."/>
            <person name="Jiang F."/>
            <person name="Liu H."/>
            <person name="Zhao H."/>
            <person name="Xu D."/>
            <person name="Zhang Y."/>
        </authorList>
    </citation>
    <scope>NUCLEOTIDE SEQUENCE [LARGE SCALE GENOMIC DNA]</scope>
    <source>
        <strain evidence="2">cv. Yunnan</strain>
    </source>
</reference>